<evidence type="ECO:0000256" key="10">
    <source>
        <dbReference type="HAMAP-Rule" id="MF_02019"/>
    </source>
</evidence>
<dbReference type="Pfam" id="PF08245">
    <property type="entry name" value="Mur_ligase_M"/>
    <property type="match status" value="1"/>
</dbReference>
<keyword evidence="5 10" id="KW-0067">ATP-binding</keyword>
<evidence type="ECO:0000256" key="3">
    <source>
        <dbReference type="ARBA" id="ARBA00022618"/>
    </source>
</evidence>
<dbReference type="GO" id="GO:0009252">
    <property type="term" value="P:peptidoglycan biosynthetic process"/>
    <property type="evidence" value="ECO:0007669"/>
    <property type="project" value="UniProtKB-UniRule"/>
</dbReference>
<feature type="binding site" evidence="10">
    <location>
        <begin position="118"/>
        <end position="124"/>
    </location>
    <ligand>
        <name>ATP</name>
        <dbReference type="ChEBI" id="CHEBI:30616"/>
    </ligand>
</feature>
<dbReference type="SUPFAM" id="SSF53244">
    <property type="entry name" value="MurD-like peptide ligases, peptide-binding domain"/>
    <property type="match status" value="1"/>
</dbReference>
<evidence type="ECO:0000256" key="9">
    <source>
        <dbReference type="ARBA" id="ARBA00023316"/>
    </source>
</evidence>
<evidence type="ECO:0000256" key="2">
    <source>
        <dbReference type="ARBA" id="ARBA00022598"/>
    </source>
</evidence>
<dbReference type="GO" id="GO:0051301">
    <property type="term" value="P:cell division"/>
    <property type="evidence" value="ECO:0007669"/>
    <property type="project" value="UniProtKB-KW"/>
</dbReference>
<dbReference type="EMBL" id="QXGI01000004">
    <property type="protein sequence ID" value="RSX47900.1"/>
    <property type="molecule type" value="Genomic_DNA"/>
</dbReference>
<evidence type="ECO:0000256" key="5">
    <source>
        <dbReference type="ARBA" id="ARBA00022840"/>
    </source>
</evidence>
<dbReference type="InterPro" id="IPR036615">
    <property type="entry name" value="Mur_ligase_C_dom_sf"/>
</dbReference>
<keyword evidence="9 10" id="KW-0961">Cell wall biogenesis/degradation</keyword>
<feature type="domain" description="Mur ligase N-terminal catalytic" evidence="12">
    <location>
        <begin position="32"/>
        <end position="99"/>
    </location>
</feature>
<dbReference type="SUPFAM" id="SSF63418">
    <property type="entry name" value="MurE/MurF N-terminal domain"/>
    <property type="match status" value="1"/>
</dbReference>
<keyword evidence="1 10" id="KW-0963">Cytoplasm</keyword>
<comment type="catalytic activity">
    <reaction evidence="10 11">
        <text>D-alanyl-D-alanine + UDP-N-acetyl-alpha-D-muramoyl-L-alanyl-gamma-D-glutamyl-meso-2,6-diaminopimelate + ATP = UDP-N-acetyl-alpha-D-muramoyl-L-alanyl-gamma-D-glutamyl-meso-2,6-diaminopimeloyl-D-alanyl-D-alanine + ADP + phosphate + H(+)</text>
        <dbReference type="Rhea" id="RHEA:28374"/>
        <dbReference type="ChEBI" id="CHEBI:15378"/>
        <dbReference type="ChEBI" id="CHEBI:30616"/>
        <dbReference type="ChEBI" id="CHEBI:43474"/>
        <dbReference type="ChEBI" id="CHEBI:57822"/>
        <dbReference type="ChEBI" id="CHEBI:61386"/>
        <dbReference type="ChEBI" id="CHEBI:83905"/>
        <dbReference type="ChEBI" id="CHEBI:456216"/>
        <dbReference type="EC" id="6.3.2.10"/>
    </reaction>
</comment>
<dbReference type="EC" id="6.3.2.10" evidence="10 11"/>
<comment type="pathway">
    <text evidence="10 11">Cell wall biogenesis; peptidoglycan biosynthesis.</text>
</comment>
<comment type="caution">
    <text evidence="15">The sequence shown here is derived from an EMBL/GenBank/DDBJ whole genome shotgun (WGS) entry which is preliminary data.</text>
</comment>
<dbReference type="GO" id="GO:0005737">
    <property type="term" value="C:cytoplasm"/>
    <property type="evidence" value="ECO:0007669"/>
    <property type="project" value="UniProtKB-SubCell"/>
</dbReference>
<dbReference type="Pfam" id="PF01225">
    <property type="entry name" value="Mur_ligase"/>
    <property type="match status" value="1"/>
</dbReference>
<dbReference type="RefSeq" id="WP_126032197.1">
    <property type="nucleotide sequence ID" value="NZ_QXGI01000004.1"/>
</dbReference>
<keyword evidence="7 10" id="KW-0573">Peptidoglycan synthesis</keyword>
<dbReference type="InterPro" id="IPR036565">
    <property type="entry name" value="Mur-like_cat_sf"/>
</dbReference>
<evidence type="ECO:0000259" key="13">
    <source>
        <dbReference type="Pfam" id="PF02875"/>
    </source>
</evidence>
<dbReference type="GO" id="GO:0005524">
    <property type="term" value="F:ATP binding"/>
    <property type="evidence" value="ECO:0007669"/>
    <property type="project" value="UniProtKB-UniRule"/>
</dbReference>
<proteinExistence type="inferred from homology"/>
<dbReference type="InterPro" id="IPR000713">
    <property type="entry name" value="Mur_ligase_N"/>
</dbReference>
<evidence type="ECO:0000259" key="14">
    <source>
        <dbReference type="Pfam" id="PF08245"/>
    </source>
</evidence>
<keyword evidence="3 10" id="KW-0132">Cell division</keyword>
<dbReference type="InterPro" id="IPR005863">
    <property type="entry name" value="UDP-N-AcMur_synth"/>
</dbReference>
<protein>
    <recommendedName>
        <fullName evidence="10 11">UDP-N-acetylmuramoyl-tripeptide--D-alanyl-D-alanine ligase</fullName>
        <ecNumber evidence="10 11">6.3.2.10</ecNumber>
    </recommendedName>
    <alternativeName>
        <fullName evidence="10">D-alanyl-D-alanine-adding enzyme</fullName>
    </alternativeName>
</protein>
<keyword evidence="8 10" id="KW-0131">Cell cycle</keyword>
<dbReference type="InterPro" id="IPR004101">
    <property type="entry name" value="Mur_ligase_C"/>
</dbReference>
<dbReference type="Gene3D" id="3.40.1190.10">
    <property type="entry name" value="Mur-like, catalytic domain"/>
    <property type="match status" value="1"/>
</dbReference>
<feature type="domain" description="Mur ligase central" evidence="14">
    <location>
        <begin position="116"/>
        <end position="310"/>
    </location>
</feature>
<dbReference type="Proteomes" id="UP000288052">
    <property type="component" value="Unassembled WGS sequence"/>
</dbReference>
<comment type="subcellular location">
    <subcellularLocation>
        <location evidence="10 11">Cytoplasm</location>
    </subcellularLocation>
</comment>
<evidence type="ECO:0000256" key="6">
    <source>
        <dbReference type="ARBA" id="ARBA00022960"/>
    </source>
</evidence>
<evidence type="ECO:0000256" key="11">
    <source>
        <dbReference type="RuleBase" id="RU004136"/>
    </source>
</evidence>
<dbReference type="AlphaFoldDB" id="A0A430F6N7"/>
<keyword evidence="16" id="KW-1185">Reference proteome</keyword>
<dbReference type="NCBIfam" id="TIGR01143">
    <property type="entry name" value="murF"/>
    <property type="match status" value="1"/>
</dbReference>
<dbReference type="GO" id="GO:0008360">
    <property type="term" value="P:regulation of cell shape"/>
    <property type="evidence" value="ECO:0007669"/>
    <property type="project" value="UniProtKB-KW"/>
</dbReference>
<evidence type="ECO:0000313" key="16">
    <source>
        <dbReference type="Proteomes" id="UP000288052"/>
    </source>
</evidence>
<dbReference type="InterPro" id="IPR035911">
    <property type="entry name" value="MurE/MurF_N"/>
</dbReference>
<keyword evidence="4 10" id="KW-0547">Nucleotide-binding</keyword>
<gene>
    <name evidence="10" type="primary">murF</name>
    <name evidence="15" type="ORF">D2E22_1187</name>
</gene>
<dbReference type="PANTHER" id="PTHR43024:SF1">
    <property type="entry name" value="UDP-N-ACETYLMURAMOYL-TRIPEPTIDE--D-ALANYL-D-ALANINE LIGASE"/>
    <property type="match status" value="1"/>
</dbReference>
<dbReference type="Gene3D" id="3.40.1390.10">
    <property type="entry name" value="MurE/MurF, N-terminal domain"/>
    <property type="match status" value="1"/>
</dbReference>
<dbReference type="PANTHER" id="PTHR43024">
    <property type="entry name" value="UDP-N-ACETYLMURAMOYL-TRIPEPTIDE--D-ALANYL-D-ALANINE LIGASE"/>
    <property type="match status" value="1"/>
</dbReference>
<dbReference type="Gene3D" id="3.90.190.20">
    <property type="entry name" value="Mur ligase, C-terminal domain"/>
    <property type="match status" value="1"/>
</dbReference>
<keyword evidence="2 10" id="KW-0436">Ligase</keyword>
<evidence type="ECO:0000256" key="7">
    <source>
        <dbReference type="ARBA" id="ARBA00022984"/>
    </source>
</evidence>
<dbReference type="SUPFAM" id="SSF53623">
    <property type="entry name" value="MurD-like peptide ligases, catalytic domain"/>
    <property type="match status" value="1"/>
</dbReference>
<name>A0A430F6N7_9BIFI</name>
<dbReference type="InterPro" id="IPR051046">
    <property type="entry name" value="MurCDEF_CellWall_CoF430Synth"/>
</dbReference>
<evidence type="ECO:0000259" key="12">
    <source>
        <dbReference type="Pfam" id="PF01225"/>
    </source>
</evidence>
<dbReference type="GO" id="GO:0047480">
    <property type="term" value="F:UDP-N-acetylmuramoyl-tripeptide-D-alanyl-D-alanine ligase activity"/>
    <property type="evidence" value="ECO:0007669"/>
    <property type="project" value="UniProtKB-UniRule"/>
</dbReference>
<comment type="similarity">
    <text evidence="10">Belongs to the MurCDEF family. MurF subfamily.</text>
</comment>
<reference evidence="15 16" key="1">
    <citation type="submission" date="2018-09" db="EMBL/GenBank/DDBJ databases">
        <title>Characterization of the phylogenetic diversity of five novel species belonging to the genus Bifidobacterium.</title>
        <authorList>
            <person name="Lugli G.A."/>
            <person name="Duranti S."/>
            <person name="Milani C."/>
        </authorList>
    </citation>
    <scope>NUCLEOTIDE SEQUENCE [LARGE SCALE GENOMIC DNA]</scope>
    <source>
        <strain evidence="15 16">2020B</strain>
    </source>
</reference>
<dbReference type="InterPro" id="IPR013221">
    <property type="entry name" value="Mur_ligase_cen"/>
</dbReference>
<evidence type="ECO:0000256" key="4">
    <source>
        <dbReference type="ARBA" id="ARBA00022741"/>
    </source>
</evidence>
<evidence type="ECO:0000256" key="1">
    <source>
        <dbReference type="ARBA" id="ARBA00022490"/>
    </source>
</evidence>
<organism evidence="15 16">
    <name type="scientific">Bifidobacterium castoris</name>
    <dbReference type="NCBI Taxonomy" id="2306972"/>
    <lineage>
        <taxon>Bacteria</taxon>
        <taxon>Bacillati</taxon>
        <taxon>Actinomycetota</taxon>
        <taxon>Actinomycetes</taxon>
        <taxon>Bifidobacteriales</taxon>
        <taxon>Bifidobacteriaceae</taxon>
        <taxon>Bifidobacterium</taxon>
    </lineage>
</organism>
<feature type="domain" description="Mur ligase C-terminal" evidence="13">
    <location>
        <begin position="334"/>
        <end position="478"/>
    </location>
</feature>
<dbReference type="HAMAP" id="MF_02019">
    <property type="entry name" value="MurF"/>
    <property type="match status" value="1"/>
</dbReference>
<keyword evidence="6 10" id="KW-0133">Cell shape</keyword>
<dbReference type="GO" id="GO:0008766">
    <property type="term" value="F:UDP-N-acetylmuramoylalanyl-D-glutamyl-2,6-diaminopimelate-D-alanyl-D-alanine ligase activity"/>
    <property type="evidence" value="ECO:0007669"/>
    <property type="project" value="RHEA"/>
</dbReference>
<dbReference type="UniPathway" id="UPA00219"/>
<dbReference type="Pfam" id="PF02875">
    <property type="entry name" value="Mur_ligase_C"/>
    <property type="match status" value="1"/>
</dbReference>
<evidence type="ECO:0000256" key="8">
    <source>
        <dbReference type="ARBA" id="ARBA00023306"/>
    </source>
</evidence>
<accession>A0A430F6N7</accession>
<comment type="function">
    <text evidence="10 11">Involved in cell wall formation. Catalyzes the final step in the synthesis of UDP-N-acetylmuramoyl-pentapeptide, the precursor of murein.</text>
</comment>
<sequence>MMRMKLGRAARAADGRLINADDATAGRIVADVVTDSRKTREGSLFVAIAGEHVDGHDFVARAAEQGAIGAVVDHEIPDVPCPQIVVKDTVEALGLLAKANLRMRRESRAPFTVVGITGSVGKTTTKDLLNALLSTIGATIAPVGSFNNEIGLPLTALEVDERTRYLIAEMGANHLGEIAHLTTIAPPDVAVVLKVGVAHLGEFGSVEHIAQAKSEIVRGLLDDGVSVLNADDERVAAMSAIAPGKVSWFGLEHAQAHDEDGYVAADDVTLDDLGRPVFTIVDDGGVEQRVTLGIGGAHNVMNALAAAAVARLEGMPLARIADVLSAVTAVSPHRMAVSEVARGGGRFTLIDDSFNANPDSMRAGIDGLVAWRAQEDTQPFRVAVLGAMLELGADEERAHRDVGRYAVEAGADALIAVGADGDGHLNTLAQAIADGAREALGAGDARRVAAVTNTADADEAVRRLNAAHADMAVLLKGSHASGLSALATRWTGGAR</sequence>
<dbReference type="GO" id="GO:0071555">
    <property type="term" value="P:cell wall organization"/>
    <property type="evidence" value="ECO:0007669"/>
    <property type="project" value="UniProtKB-KW"/>
</dbReference>
<evidence type="ECO:0000313" key="15">
    <source>
        <dbReference type="EMBL" id="RSX47900.1"/>
    </source>
</evidence>
<dbReference type="OrthoDB" id="9800958at2"/>